<evidence type="ECO:0000313" key="2">
    <source>
        <dbReference type="EMBL" id="MBX56597.1"/>
    </source>
</evidence>
<protein>
    <submittedName>
        <fullName evidence="2">Uncharacterized protein</fullName>
    </submittedName>
</protein>
<feature type="transmembrane region" description="Helical" evidence="1">
    <location>
        <begin position="7"/>
        <end position="31"/>
    </location>
</feature>
<keyword evidence="1" id="KW-1133">Transmembrane helix</keyword>
<dbReference type="EMBL" id="GGEC01076113">
    <property type="protein sequence ID" value="MBX56597.1"/>
    <property type="molecule type" value="Transcribed_RNA"/>
</dbReference>
<organism evidence="2">
    <name type="scientific">Rhizophora mucronata</name>
    <name type="common">Asiatic mangrove</name>
    <dbReference type="NCBI Taxonomy" id="61149"/>
    <lineage>
        <taxon>Eukaryota</taxon>
        <taxon>Viridiplantae</taxon>
        <taxon>Streptophyta</taxon>
        <taxon>Embryophyta</taxon>
        <taxon>Tracheophyta</taxon>
        <taxon>Spermatophyta</taxon>
        <taxon>Magnoliopsida</taxon>
        <taxon>eudicotyledons</taxon>
        <taxon>Gunneridae</taxon>
        <taxon>Pentapetalae</taxon>
        <taxon>rosids</taxon>
        <taxon>fabids</taxon>
        <taxon>Malpighiales</taxon>
        <taxon>Rhizophoraceae</taxon>
        <taxon>Rhizophora</taxon>
    </lineage>
</organism>
<accession>A0A2P2PPD9</accession>
<keyword evidence="1" id="KW-0812">Transmembrane</keyword>
<name>A0A2P2PPD9_RHIMU</name>
<evidence type="ECO:0000256" key="1">
    <source>
        <dbReference type="SAM" id="Phobius"/>
    </source>
</evidence>
<proteinExistence type="predicted"/>
<keyword evidence="1" id="KW-0472">Membrane</keyword>
<sequence length="42" mass="4666">MKHVFKVLMFCENLLALVVSGTIWSSIVVVWQSGVVLLSMLS</sequence>
<reference evidence="2" key="1">
    <citation type="submission" date="2018-02" db="EMBL/GenBank/DDBJ databases">
        <title>Rhizophora mucronata_Transcriptome.</title>
        <authorList>
            <person name="Meera S.P."/>
            <person name="Sreeshan A."/>
            <person name="Augustine A."/>
        </authorList>
    </citation>
    <scope>NUCLEOTIDE SEQUENCE</scope>
    <source>
        <tissue evidence="2">Leaf</tissue>
    </source>
</reference>
<dbReference type="AlphaFoldDB" id="A0A2P2PPD9"/>